<dbReference type="EMBL" id="JBBMFJ010000034">
    <property type="protein sequence ID" value="MEQ2564199.1"/>
    <property type="molecule type" value="Genomic_DNA"/>
</dbReference>
<comment type="caution">
    <text evidence="2">The sequence shown here is derived from an EMBL/GenBank/DDBJ whole genome shotgun (WGS) entry which is preliminary data.</text>
</comment>
<protein>
    <submittedName>
        <fullName evidence="2">SDR family oxidoreductase</fullName>
        <ecNumber evidence="2">1.-.-.-</ecNumber>
    </submittedName>
</protein>
<reference evidence="2 3" key="1">
    <citation type="submission" date="2024-03" db="EMBL/GenBank/DDBJ databases">
        <title>Human intestinal bacterial collection.</title>
        <authorList>
            <person name="Pauvert C."/>
            <person name="Hitch T.C.A."/>
            <person name="Clavel T."/>
        </authorList>
    </citation>
    <scope>NUCLEOTIDE SEQUENCE [LARGE SCALE GENOMIC DNA]</scope>
    <source>
        <strain evidence="2 3">CLA-AP-H27</strain>
    </source>
</reference>
<dbReference type="RefSeq" id="WP_349230241.1">
    <property type="nucleotide sequence ID" value="NZ_JBBMFJ010000034.1"/>
</dbReference>
<dbReference type="InterPro" id="IPR036291">
    <property type="entry name" value="NAD(P)-bd_dom_sf"/>
</dbReference>
<gene>
    <name evidence="2" type="ORF">WMO41_13680</name>
</gene>
<comment type="similarity">
    <text evidence="1">Belongs to the short-chain dehydrogenases/reductases (SDR) family.</text>
</comment>
<organism evidence="2 3">
    <name type="scientific">Ventrimonas faecis</name>
    <dbReference type="NCBI Taxonomy" id="3133170"/>
    <lineage>
        <taxon>Bacteria</taxon>
        <taxon>Bacillati</taxon>
        <taxon>Bacillota</taxon>
        <taxon>Clostridia</taxon>
        <taxon>Lachnospirales</taxon>
        <taxon>Lachnospiraceae</taxon>
        <taxon>Ventrimonas</taxon>
    </lineage>
</organism>
<dbReference type="CDD" id="cd05233">
    <property type="entry name" value="SDR_c"/>
    <property type="match status" value="1"/>
</dbReference>
<dbReference type="PANTHER" id="PTHR42760">
    <property type="entry name" value="SHORT-CHAIN DEHYDROGENASES/REDUCTASES FAMILY MEMBER"/>
    <property type="match status" value="1"/>
</dbReference>
<sequence>MELKDDYGKIEQLFSVKDQVILITGAGGLAEMYAYGFAKNGAIIVLASKTLAKAEAVCSRLKEAGCPCMALEMQIEKKEQVKKAVQIILDTYGKIDICIHTAAMCVRHNTLEDNEDLFRKHIDVNMIGSLNVNRIVGNVMAKAGKGRIININTMSCYTVNTPDGFSYGVTKAALKQITKWFSVAYAKKGVTVNGIAPVWIDTPMMACRSKDYWDHCVDQVPMGRVAVPEDYLGIALYMASEAGRYMTGQTIFVDGGWQVNRTFRFDENEA</sequence>
<keyword evidence="3" id="KW-1185">Reference proteome</keyword>
<dbReference type="GO" id="GO:0016491">
    <property type="term" value="F:oxidoreductase activity"/>
    <property type="evidence" value="ECO:0007669"/>
    <property type="project" value="UniProtKB-KW"/>
</dbReference>
<dbReference type="SUPFAM" id="SSF51735">
    <property type="entry name" value="NAD(P)-binding Rossmann-fold domains"/>
    <property type="match status" value="1"/>
</dbReference>
<accession>A0ABV1HPE8</accession>
<keyword evidence="2" id="KW-0560">Oxidoreductase</keyword>
<dbReference type="Gene3D" id="3.40.50.720">
    <property type="entry name" value="NAD(P)-binding Rossmann-like Domain"/>
    <property type="match status" value="1"/>
</dbReference>
<proteinExistence type="inferred from homology"/>
<dbReference type="Proteomes" id="UP001437460">
    <property type="component" value="Unassembled WGS sequence"/>
</dbReference>
<evidence type="ECO:0000313" key="3">
    <source>
        <dbReference type="Proteomes" id="UP001437460"/>
    </source>
</evidence>
<evidence type="ECO:0000313" key="2">
    <source>
        <dbReference type="EMBL" id="MEQ2564199.1"/>
    </source>
</evidence>
<dbReference type="EC" id="1.-.-.-" evidence="2"/>
<evidence type="ECO:0000256" key="1">
    <source>
        <dbReference type="ARBA" id="ARBA00006484"/>
    </source>
</evidence>
<dbReference type="PRINTS" id="PR00081">
    <property type="entry name" value="GDHRDH"/>
</dbReference>
<name>A0ABV1HPE8_9FIRM</name>
<dbReference type="InterPro" id="IPR002347">
    <property type="entry name" value="SDR_fam"/>
</dbReference>
<dbReference type="Pfam" id="PF13561">
    <property type="entry name" value="adh_short_C2"/>
    <property type="match status" value="1"/>
</dbReference>